<feature type="transmembrane region" description="Helical" evidence="1">
    <location>
        <begin position="6"/>
        <end position="24"/>
    </location>
</feature>
<proteinExistence type="predicted"/>
<evidence type="ECO:0000313" key="2">
    <source>
        <dbReference type="EMBL" id="PLC56176.1"/>
    </source>
</evidence>
<comment type="caution">
    <text evidence="2">The sequence shown here is derived from an EMBL/GenBank/DDBJ whole genome shotgun (WGS) entry which is preliminary data.</text>
</comment>
<organism evidence="2 3">
    <name type="scientific">Photobacterium carnosum</name>
    <dbReference type="NCBI Taxonomy" id="2023717"/>
    <lineage>
        <taxon>Bacteria</taxon>
        <taxon>Pseudomonadati</taxon>
        <taxon>Pseudomonadota</taxon>
        <taxon>Gammaproteobacteria</taxon>
        <taxon>Vibrionales</taxon>
        <taxon>Vibrionaceae</taxon>
        <taxon>Photobacterium</taxon>
    </lineage>
</organism>
<reference evidence="2 3" key="1">
    <citation type="journal article" date="2018" name="Syst. Appl. Microbiol.">
        <title>Photobacterium carnosum sp. nov., isolated from spoiled modified atmosphere packaged poultry meat.</title>
        <authorList>
            <person name="Hilgarth M."/>
            <person name="Fuertes S."/>
            <person name="Ehrmann M."/>
            <person name="Vogel R.F."/>
        </authorList>
    </citation>
    <scope>NUCLEOTIDE SEQUENCE [LARGE SCALE GENOMIC DNA]</scope>
    <source>
        <strain evidence="2 3">TMW 2.2021</strain>
    </source>
</reference>
<name>A0A2N4UME2_9GAMM</name>
<keyword evidence="3" id="KW-1185">Reference proteome</keyword>
<protein>
    <submittedName>
        <fullName evidence="2">Uncharacterized protein</fullName>
    </submittedName>
</protein>
<dbReference type="Proteomes" id="UP000234420">
    <property type="component" value="Unassembled WGS sequence"/>
</dbReference>
<accession>A0A2N4UME2</accession>
<evidence type="ECO:0000313" key="3">
    <source>
        <dbReference type="Proteomes" id="UP000234420"/>
    </source>
</evidence>
<keyword evidence="1" id="KW-0812">Transmembrane</keyword>
<feature type="transmembrane region" description="Helical" evidence="1">
    <location>
        <begin position="240"/>
        <end position="268"/>
    </location>
</feature>
<feature type="transmembrane region" description="Helical" evidence="1">
    <location>
        <begin position="36"/>
        <end position="58"/>
    </location>
</feature>
<evidence type="ECO:0000256" key="1">
    <source>
        <dbReference type="SAM" id="Phobius"/>
    </source>
</evidence>
<gene>
    <name evidence="2" type="ORF">CIK00_19850</name>
</gene>
<dbReference type="RefSeq" id="WP_101770298.1">
    <property type="nucleotide sequence ID" value="NZ_BPPU01000001.1"/>
</dbReference>
<sequence>MEQYILEHLINSDSLIFEVIMIFFQLILEMKSTGKLFYISIPVAIFFSTAVVWLIKVIARNINNTYEAGVGFVIGSFFSFVTTFAAVLFLFSLQFTEPVVKVVIKGWELSLMANTDWRDKTFREAYENVADLKTENGRQLENFDSYPHPEQGGSSIPTHSEKAQLVATNTYLIAAENNFEKTMPFLSWILTAKSGTAKSDILNDMKQHFSKNNSSYLVSDAYKIASDRISKALLEQSGRIMIVGSILVFITWLLIQIIVIGLISWIALRSIKENFSVVKVV</sequence>
<keyword evidence="1" id="KW-1133">Transmembrane helix</keyword>
<dbReference type="AlphaFoldDB" id="A0A2N4UME2"/>
<keyword evidence="1" id="KW-0472">Membrane</keyword>
<feature type="transmembrane region" description="Helical" evidence="1">
    <location>
        <begin position="70"/>
        <end position="91"/>
    </location>
</feature>
<dbReference type="EMBL" id="NPIB01000037">
    <property type="protein sequence ID" value="PLC56176.1"/>
    <property type="molecule type" value="Genomic_DNA"/>
</dbReference>